<sequence>MTDLDRDSRHLSIQPPFHGYNRPRDSTIASEGEAADIFDLYGNDENGQRESWRSSTGGDDAQRDSTIGLAIGNPIQEEKEGDEEWSGPMAALGINDSMNNNDHSRTRRSMGTPDISITDLGNPIGLSSSTPQKRNSYDNPRKSSANSQDMTRLSPQKIRRSFGNSTDHSNGNASSQFSASTRTSISDIGNKSLTSVRTNGSNQYPGEEDDAFYIRSTYARLDSEGVHGDGWDPGVERTRGGPGMGKRATVYPATKAGDIGEQEKQFLASLDRYGFIHEPLRNRSETRLALIPTAPLTKIPKLPSSSPLKGKPPVEPNSSFAPTDSGPSARLPSSPNINSSEVDRMKKKEAERVGKWGKMMSIKNRDQGGNISQWEWRSDVDKNKLIKRIYKGVPDRWRMAAWWTLAQDKGKGKEKKSSKEIGDDYRNTLDLPSTFDVQIDLDVPRTISGHTMFVTRYGAGQRNLWHVLHCFSQVCETCGYVQGMGPIAATLLCYFDPERAYTLLVSLHDTYGMHDIFEPGFPGLLEAFYVQERLMEWLLPDVYESFQRNMISSSSWGTKWYITLFVNTVPFSQQLRLWDALWLDGPDVMIITSIAILWAFKDLLAAPNATFESILSLLSSYFVAEDEDALMIWIRRTIHSQGIKPKMDEWRSEWKHLVREGKSTTALL</sequence>
<dbReference type="Pfam" id="PF00566">
    <property type="entry name" value="RabGAP-TBC"/>
    <property type="match status" value="1"/>
</dbReference>
<protein>
    <recommendedName>
        <fullName evidence="2">Rab-GAP TBC domain-containing protein</fullName>
    </recommendedName>
</protein>
<keyword evidence="4" id="KW-1185">Reference proteome</keyword>
<feature type="domain" description="Rab-GAP TBC" evidence="2">
    <location>
        <begin position="392"/>
        <end position="585"/>
    </location>
</feature>
<feature type="compositionally biased region" description="Basic and acidic residues" evidence="1">
    <location>
        <begin position="1"/>
        <end position="10"/>
    </location>
</feature>
<dbReference type="InterPro" id="IPR035969">
    <property type="entry name" value="Rab-GAP_TBC_sf"/>
</dbReference>
<reference evidence="3 4" key="1">
    <citation type="submission" date="2024-01" db="EMBL/GenBank/DDBJ databases">
        <title>Comparative genomics of Cryptococcus and Kwoniella reveals pathogenesis evolution and contrasting modes of karyotype evolution via chromosome fusion or intercentromeric recombination.</title>
        <authorList>
            <person name="Coelho M.A."/>
            <person name="David-Palma M."/>
            <person name="Shea T."/>
            <person name="Bowers K."/>
            <person name="McGinley-Smith S."/>
            <person name="Mohammad A.W."/>
            <person name="Gnirke A."/>
            <person name="Yurkov A.M."/>
            <person name="Nowrousian M."/>
            <person name="Sun S."/>
            <person name="Cuomo C.A."/>
            <person name="Heitman J."/>
        </authorList>
    </citation>
    <scope>NUCLEOTIDE SEQUENCE [LARGE SCALE GENOMIC DNA]</scope>
    <source>
        <strain evidence="3">CBS 11374</strain>
    </source>
</reference>
<organism evidence="3 4">
    <name type="scientific">Kwoniella shivajii</name>
    <dbReference type="NCBI Taxonomy" id="564305"/>
    <lineage>
        <taxon>Eukaryota</taxon>
        <taxon>Fungi</taxon>
        <taxon>Dikarya</taxon>
        <taxon>Basidiomycota</taxon>
        <taxon>Agaricomycotina</taxon>
        <taxon>Tremellomycetes</taxon>
        <taxon>Tremellales</taxon>
        <taxon>Cryptococcaceae</taxon>
        <taxon>Kwoniella</taxon>
    </lineage>
</organism>
<dbReference type="SUPFAM" id="SSF47923">
    <property type="entry name" value="Ypt/Rab-GAP domain of gyp1p"/>
    <property type="match status" value="2"/>
</dbReference>
<dbReference type="InterPro" id="IPR000195">
    <property type="entry name" value="Rab-GAP-TBC_dom"/>
</dbReference>
<dbReference type="Proteomes" id="UP001329825">
    <property type="component" value="Chromosome 7"/>
</dbReference>
<dbReference type="Gene3D" id="1.10.472.80">
    <property type="entry name" value="Ypt/Rab-GAP domain of gyp1p, domain 3"/>
    <property type="match status" value="1"/>
</dbReference>
<feature type="region of interest" description="Disordered" evidence="1">
    <location>
        <begin position="299"/>
        <end position="355"/>
    </location>
</feature>
<feature type="compositionally biased region" description="Low complexity" evidence="1">
    <location>
        <begin position="299"/>
        <end position="311"/>
    </location>
</feature>
<evidence type="ECO:0000313" key="3">
    <source>
        <dbReference type="EMBL" id="WRT68299.1"/>
    </source>
</evidence>
<dbReference type="SMART" id="SM00164">
    <property type="entry name" value="TBC"/>
    <property type="match status" value="1"/>
</dbReference>
<evidence type="ECO:0000256" key="1">
    <source>
        <dbReference type="SAM" id="MobiDB-lite"/>
    </source>
</evidence>
<dbReference type="InterPro" id="IPR050302">
    <property type="entry name" value="Rab_GAP_TBC_domain"/>
</dbReference>
<dbReference type="Gene3D" id="1.10.8.270">
    <property type="entry name" value="putative rabgap domain of human tbc1 domain family member 14 like domains"/>
    <property type="match status" value="1"/>
</dbReference>
<accession>A0ABZ1D4N8</accession>
<dbReference type="EMBL" id="CP141887">
    <property type="protein sequence ID" value="WRT68299.1"/>
    <property type="molecule type" value="Genomic_DNA"/>
</dbReference>
<feature type="compositionally biased region" description="Basic and acidic residues" evidence="1">
    <location>
        <begin position="341"/>
        <end position="354"/>
    </location>
</feature>
<name>A0ABZ1D4N8_9TREE</name>
<feature type="compositionally biased region" description="Polar residues" evidence="1">
    <location>
        <begin position="316"/>
        <end position="340"/>
    </location>
</feature>
<evidence type="ECO:0000313" key="4">
    <source>
        <dbReference type="Proteomes" id="UP001329825"/>
    </source>
</evidence>
<feature type="compositionally biased region" description="Polar residues" evidence="1">
    <location>
        <begin position="142"/>
        <end position="154"/>
    </location>
</feature>
<feature type="compositionally biased region" description="Polar residues" evidence="1">
    <location>
        <begin position="162"/>
        <end position="183"/>
    </location>
</feature>
<dbReference type="RefSeq" id="XP_062793039.1">
    <property type="nucleotide sequence ID" value="XM_062936988.1"/>
</dbReference>
<dbReference type="PANTHER" id="PTHR47219">
    <property type="entry name" value="RAB GTPASE-ACTIVATING PROTEIN 1-LIKE"/>
    <property type="match status" value="1"/>
</dbReference>
<evidence type="ECO:0000259" key="2">
    <source>
        <dbReference type="PROSITE" id="PS50086"/>
    </source>
</evidence>
<feature type="compositionally biased region" description="Polar residues" evidence="1">
    <location>
        <begin position="125"/>
        <end position="134"/>
    </location>
</feature>
<dbReference type="PROSITE" id="PS50086">
    <property type="entry name" value="TBC_RABGAP"/>
    <property type="match status" value="1"/>
</dbReference>
<dbReference type="GeneID" id="87957406"/>
<proteinExistence type="predicted"/>
<gene>
    <name evidence="3" type="ORF">IL334_005275</name>
</gene>
<feature type="region of interest" description="Disordered" evidence="1">
    <location>
        <begin position="1"/>
        <end position="183"/>
    </location>
</feature>
<dbReference type="PANTHER" id="PTHR47219:SF9">
    <property type="entry name" value="GTPASE ACTIVATING PROTEIN AND CENTROSOME-ASSOCIATED, ISOFORM B"/>
    <property type="match status" value="1"/>
</dbReference>